<accession>A0ABR4LR13</accession>
<dbReference type="RefSeq" id="XP_070885959.1">
    <property type="nucleotide sequence ID" value="XM_071024305.1"/>
</dbReference>
<reference evidence="2 3" key="1">
    <citation type="submission" date="2024-07" db="EMBL/GenBank/DDBJ databases">
        <title>Section-level genome sequencing and comparative genomics of Aspergillus sections Usti and Cavernicolus.</title>
        <authorList>
            <consortium name="Lawrence Berkeley National Laboratory"/>
            <person name="Nybo J.L."/>
            <person name="Vesth T.C."/>
            <person name="Theobald S."/>
            <person name="Frisvad J.C."/>
            <person name="Larsen T.O."/>
            <person name="Kjaerboelling I."/>
            <person name="Rothschild-Mancinelli K."/>
            <person name="Lyhne E.K."/>
            <person name="Kogle M.E."/>
            <person name="Barry K."/>
            <person name="Clum A."/>
            <person name="Na H."/>
            <person name="Ledsgaard L."/>
            <person name="Lin J."/>
            <person name="Lipzen A."/>
            <person name="Kuo A."/>
            <person name="Riley R."/>
            <person name="Mondo S."/>
            <person name="Labutti K."/>
            <person name="Haridas S."/>
            <person name="Pangalinan J."/>
            <person name="Salamov A.A."/>
            <person name="Simmons B.A."/>
            <person name="Magnuson J.K."/>
            <person name="Chen J."/>
            <person name="Drula E."/>
            <person name="Henrissat B."/>
            <person name="Wiebenga A."/>
            <person name="Lubbers R.J."/>
            <person name="Gomes A.C."/>
            <person name="Macurrencykelacurrency M.R."/>
            <person name="Stajich J."/>
            <person name="Grigoriev I.V."/>
            <person name="Mortensen U.H."/>
            <person name="De Vries R.P."/>
            <person name="Baker S.E."/>
            <person name="Andersen M.R."/>
        </authorList>
    </citation>
    <scope>NUCLEOTIDE SEQUENCE [LARGE SCALE GENOMIC DNA]</scope>
    <source>
        <strain evidence="2 3">CBS 449.75</strain>
    </source>
</reference>
<organism evidence="2 3">
    <name type="scientific">Aspergillus lucknowensis</name>
    <dbReference type="NCBI Taxonomy" id="176173"/>
    <lineage>
        <taxon>Eukaryota</taxon>
        <taxon>Fungi</taxon>
        <taxon>Dikarya</taxon>
        <taxon>Ascomycota</taxon>
        <taxon>Pezizomycotina</taxon>
        <taxon>Eurotiomycetes</taxon>
        <taxon>Eurotiomycetidae</taxon>
        <taxon>Eurotiales</taxon>
        <taxon>Aspergillaceae</taxon>
        <taxon>Aspergillus</taxon>
        <taxon>Aspergillus subgen. Nidulantes</taxon>
    </lineage>
</organism>
<evidence type="ECO:0000256" key="1">
    <source>
        <dbReference type="SAM" id="MobiDB-lite"/>
    </source>
</evidence>
<sequence>MMSLEKSHPGALAETKARGYSIKKMLRTRLTDAIGWILGIIETSFVLRASLRSRNRSQALQMGLAGQASWGRSVRISLATFFEERRGQRSPGLAQIEKWSRNNGLGPRRHEWGSAPPRSSPAEQGPTCSPRLALLIDPLAS</sequence>
<dbReference type="GeneID" id="98139377"/>
<feature type="region of interest" description="Disordered" evidence="1">
    <location>
        <begin position="86"/>
        <end position="130"/>
    </location>
</feature>
<evidence type="ECO:0000313" key="3">
    <source>
        <dbReference type="Proteomes" id="UP001610432"/>
    </source>
</evidence>
<evidence type="ECO:0000313" key="2">
    <source>
        <dbReference type="EMBL" id="KAL2866980.1"/>
    </source>
</evidence>
<protein>
    <submittedName>
        <fullName evidence="2">Uncharacterized protein</fullName>
    </submittedName>
</protein>
<keyword evidence="3" id="KW-1185">Reference proteome</keyword>
<name>A0ABR4LR13_9EURO</name>
<gene>
    <name evidence="2" type="ORF">BJX67DRAFT_109882</name>
</gene>
<dbReference type="EMBL" id="JBFXLQ010000021">
    <property type="protein sequence ID" value="KAL2866980.1"/>
    <property type="molecule type" value="Genomic_DNA"/>
</dbReference>
<dbReference type="Proteomes" id="UP001610432">
    <property type="component" value="Unassembled WGS sequence"/>
</dbReference>
<comment type="caution">
    <text evidence="2">The sequence shown here is derived from an EMBL/GenBank/DDBJ whole genome shotgun (WGS) entry which is preliminary data.</text>
</comment>
<proteinExistence type="predicted"/>